<comment type="caution">
    <text evidence="2">The sequence shown here is derived from an EMBL/GenBank/DDBJ whole genome shotgun (WGS) entry which is preliminary data.</text>
</comment>
<dbReference type="EMBL" id="QTJX01000002">
    <property type="protein sequence ID" value="RDY59555.1"/>
    <property type="molecule type" value="Genomic_DNA"/>
</dbReference>
<evidence type="ECO:0008006" key="4">
    <source>
        <dbReference type="Google" id="ProtNLM"/>
    </source>
</evidence>
<accession>A0A371JPU8</accession>
<keyword evidence="3" id="KW-1185">Reference proteome</keyword>
<evidence type="ECO:0000313" key="3">
    <source>
        <dbReference type="Proteomes" id="UP000261828"/>
    </source>
</evidence>
<keyword evidence="1" id="KW-0812">Transmembrane</keyword>
<organism evidence="2 3">
    <name type="scientific">Flagellimonas nanhaiensis</name>
    <dbReference type="NCBI Taxonomy" id="2292706"/>
    <lineage>
        <taxon>Bacteria</taxon>
        <taxon>Pseudomonadati</taxon>
        <taxon>Bacteroidota</taxon>
        <taxon>Flavobacteriia</taxon>
        <taxon>Flavobacteriales</taxon>
        <taxon>Flavobacteriaceae</taxon>
        <taxon>Flagellimonas</taxon>
    </lineage>
</organism>
<keyword evidence="1" id="KW-1133">Transmembrane helix</keyword>
<feature type="transmembrane region" description="Helical" evidence="1">
    <location>
        <begin position="212"/>
        <end position="235"/>
    </location>
</feature>
<reference evidence="2 3" key="1">
    <citation type="submission" date="2018-08" db="EMBL/GenBank/DDBJ databases">
        <title>Muricauda nanhaiensis sp. nov., isolated from seawater of the South China Sea.</title>
        <authorList>
            <person name="Dang Y."/>
        </authorList>
    </citation>
    <scope>NUCLEOTIDE SEQUENCE [LARGE SCALE GENOMIC DNA]</scope>
    <source>
        <strain evidence="2 3">SM1704</strain>
    </source>
</reference>
<dbReference type="RefSeq" id="WP_116184169.1">
    <property type="nucleotide sequence ID" value="NZ_QTJX01000002.1"/>
</dbReference>
<gene>
    <name evidence="2" type="ORF">DX873_09265</name>
</gene>
<keyword evidence="1" id="KW-0472">Membrane</keyword>
<dbReference type="Proteomes" id="UP000261828">
    <property type="component" value="Unassembled WGS sequence"/>
</dbReference>
<evidence type="ECO:0000313" key="2">
    <source>
        <dbReference type="EMBL" id="RDY59555.1"/>
    </source>
</evidence>
<protein>
    <recommendedName>
        <fullName evidence="4">PepSY domain-containing protein</fullName>
    </recommendedName>
</protein>
<dbReference type="AlphaFoldDB" id="A0A371JPU8"/>
<name>A0A371JPU8_9FLAO</name>
<evidence type="ECO:0000256" key="1">
    <source>
        <dbReference type="SAM" id="Phobius"/>
    </source>
</evidence>
<dbReference type="OrthoDB" id="9806195at2"/>
<proteinExistence type="predicted"/>
<sequence>MTKREFIQFNRKWHRYLGAILGIQFFLWTIGGLYFSWTNIDEIRGDHLKKKHILPSLNDTLVSPSQFLLKENIPKDSILTLELTSILNDPIYRIVYNSGGERKVVLTHALTGELKKPLSENEAVQMAKEGLAVDAPLTEVTYLTESGKHHEYRGRPLPAYAITFGEPANTTVYVSPEYGSIQTFRSNKWRAFDFLWMLHTMDYEGRDNFNNLLLRAFAVFGLFTILSGFTLFVLTSKRFSRKKHKFRK</sequence>
<feature type="transmembrane region" description="Helical" evidence="1">
    <location>
        <begin position="16"/>
        <end position="37"/>
    </location>
</feature>